<dbReference type="Gene3D" id="2.60.40.10">
    <property type="entry name" value="Immunoglobulins"/>
    <property type="match status" value="1"/>
</dbReference>
<dbReference type="SUPFAM" id="SSF69318">
    <property type="entry name" value="Integrin alpha N-terminal domain"/>
    <property type="match status" value="1"/>
</dbReference>
<organism evidence="3 4">
    <name type="scientific">Algoriphagus kandeliae</name>
    <dbReference type="NCBI Taxonomy" id="2562278"/>
    <lineage>
        <taxon>Bacteria</taxon>
        <taxon>Pseudomonadati</taxon>
        <taxon>Bacteroidota</taxon>
        <taxon>Cytophagia</taxon>
        <taxon>Cytophagales</taxon>
        <taxon>Cyclobacteriaceae</taxon>
        <taxon>Algoriphagus</taxon>
    </lineage>
</organism>
<dbReference type="InterPro" id="IPR028994">
    <property type="entry name" value="Integrin_alpha_N"/>
</dbReference>
<name>A0A4Y9QXN3_9BACT</name>
<keyword evidence="1" id="KW-0732">Signal</keyword>
<dbReference type="Pfam" id="PF13585">
    <property type="entry name" value="CHU_C"/>
    <property type="match status" value="1"/>
</dbReference>
<dbReference type="Gene3D" id="2.130.10.130">
    <property type="entry name" value="Integrin alpha, N-terminal"/>
    <property type="match status" value="1"/>
</dbReference>
<proteinExistence type="predicted"/>
<dbReference type="RefSeq" id="WP_135069422.1">
    <property type="nucleotide sequence ID" value="NZ_SPSB01000001.1"/>
</dbReference>
<dbReference type="Pfam" id="PF18911">
    <property type="entry name" value="PKD_4"/>
    <property type="match status" value="1"/>
</dbReference>
<comment type="caution">
    <text evidence="3">The sequence shown here is derived from an EMBL/GenBank/DDBJ whole genome shotgun (WGS) entry which is preliminary data.</text>
</comment>
<evidence type="ECO:0000313" key="4">
    <source>
        <dbReference type="Proteomes" id="UP000297647"/>
    </source>
</evidence>
<dbReference type="CDD" id="cd00146">
    <property type="entry name" value="PKD"/>
    <property type="match status" value="1"/>
</dbReference>
<dbReference type="Pfam" id="PF13517">
    <property type="entry name" value="FG-GAP_3"/>
    <property type="match status" value="1"/>
</dbReference>
<dbReference type="InterPro" id="IPR013517">
    <property type="entry name" value="FG-GAP"/>
</dbReference>
<evidence type="ECO:0000313" key="3">
    <source>
        <dbReference type="EMBL" id="TFV97224.1"/>
    </source>
</evidence>
<keyword evidence="4" id="KW-1185">Reference proteome</keyword>
<dbReference type="Pfam" id="PF13573">
    <property type="entry name" value="SprB"/>
    <property type="match status" value="4"/>
</dbReference>
<evidence type="ECO:0000259" key="2">
    <source>
        <dbReference type="PROSITE" id="PS50093"/>
    </source>
</evidence>
<reference evidence="3 4" key="1">
    <citation type="submission" date="2019-03" db="EMBL/GenBank/DDBJ databases">
        <title>Algoriphagus sp. nov, a new strain isolated from root system soil of mangrove plant Kandelia.</title>
        <authorList>
            <person name="Yin Q."/>
            <person name="Wang K."/>
            <person name="Song Z."/>
        </authorList>
    </citation>
    <scope>NUCLEOTIDE SEQUENCE [LARGE SCALE GENOMIC DNA]</scope>
    <source>
        <strain evidence="3 4">XY-J91</strain>
    </source>
</reference>
<evidence type="ECO:0000256" key="1">
    <source>
        <dbReference type="ARBA" id="ARBA00022729"/>
    </source>
</evidence>
<dbReference type="InterPro" id="IPR035986">
    <property type="entry name" value="PKD_dom_sf"/>
</dbReference>
<dbReference type="InterPro" id="IPR026341">
    <property type="entry name" value="T9SS_type_B"/>
</dbReference>
<gene>
    <name evidence="3" type="ORF">E4S40_00785</name>
</gene>
<feature type="domain" description="PKD" evidence="2">
    <location>
        <begin position="3420"/>
        <end position="3472"/>
    </location>
</feature>
<dbReference type="EMBL" id="SPSB01000001">
    <property type="protein sequence ID" value="TFV97224.1"/>
    <property type="molecule type" value="Genomic_DNA"/>
</dbReference>
<dbReference type="PROSITE" id="PS50093">
    <property type="entry name" value="PKD"/>
    <property type="match status" value="1"/>
</dbReference>
<dbReference type="InterPro" id="IPR025667">
    <property type="entry name" value="SprB_repeat"/>
</dbReference>
<sequence>MSRGKILLVILFFLFFENFATILVKSFQDQEINGGTFIDDYINFPTLDCEIDVDFTSDFSIQKTAQSPLKNVASFGTPIVGDVTGDGNAEVLILASSGTWNRTAGDELLYKTRNIQVYQYDGSNLNNTYTINTPFFINMEGPNPFLIARVIENENPFIIVAVSSSEPNPIYKSRLVAYQFNGAAFVQRWVSSDIYGRNVPAGTEVNVAPPAAPYEYRSGGAPGIADFDQDGISEVYIYNEIFNAETGEFLIDGGVGLGQGISQVSREGSFMYGGSISLSVAADITNSPGLELAAGNTVYNVSNSAGTWSMTPIQAGFNVNGSPAKDGFTSIADINNDGRLDVIVTTARERNVIDSRTVYVWNPTSSPQLIAWNTINDTPAPDSNPLDNQFESGTGVAFIGDIDGDLAPEIGVTSHKRLTMFRYNNPSTTLQVVPGYPQSTNDRSGYTLITMFDFNQDGEQELVYRDEQELRIIRGSDGTDLAKFPVYSATAGEGAVVADLDNDGEAEIVVTDAEIFDPTAGIGFPATPDAYLTVYETASDPWAPARPVWNQYGYFNVNILGDLSVPQNQLNHAIRAIDLFPNLDPADGCFPPNAQPLNSFLVQGTFYNDSGCRTANIPAFDVEIDNSSLFARRTCEPQSIEVNFSLKNNFTAQDIPADMEISFYREEADGTLTFLGEKITADRIITQADGWVDYIGVTFSSPLIPPTGDFNLVIIANNTGTVDSPDRLLECNYTNNTSLAVPVLDLPTFSIASSANNLCTPGNQLILTPITSDDQAVNPVKNWKRLAVSGQPEFIISGAASFPVSDPNFPTVTYTIDADEQLIVENLPEGTFSFVFDFIGCNLIEAVNEFSIDVSLIPSPIFVTQDATCFQANDGIISLQDTDEPNGITYTLISDSGIPVAGFSDVSDVAIGDVLFQNISPGTYRIRYFNQANATCIGESADLIITEPAPLEVIDLVSTPTTCGVVDNGAISLTLTGGTAPYSFVSASKDGSALGITPVISGVTYTFTSLESGNYEFIFEDANGCVVTRTELVGTTPVPDIDITVNPEYCFGETIILTPTIVEVGTLVDPVTYTWVAGGTPLTGTSGSFAGGTYLVSATTGITPPVLTLNNIDPNTYTFILQVRGAGSCDLDFSEDVQVNPLPEADFALGNVSCFGGSDGTLELIGVPVGSGPFSYELIQVSSGSIIQTVPDGNFSGLTAGDYQVRITNATTSCQFQTAVYTLIEPSEFEVLDIISTPTTCGVVDNGAISLTLTGGTAPYSFVSASKDGSALGITPVISGVTYTFTNLESDNYEFIFEDANGCVVTRTELVGTTPVPDIDITVNPEYCFGETIILTPTIVEVGTLVDPVTYTWVAGGTPLSSTSGSFAGGTYSVSSTTGITPPVLTLNNIDPNTYTFILQVRGVGSCDLDFSEDVQVNPLPEADFALGNVSCFGGNDGTLEVIGVPVGSGPFSYELIQVSSGSVIQTVPDGNFSGLTAGDYQVRITNTTTSCQFETPIYTLTESSPIEENQAVELPVSCGLDNGAIRDVLVTGGSGNYNFEWRKDDPTTGALLNQGTITGIEDLGLGTYYLIITDEFGCVEIFDYTIIAASDPLYELVDPINACFGEPIQITPIHIAPDPSLPPASATEIRWYKGPNQTELIQNGPDTNDPSIIYSIDDTDWLNPALQVENLPAGTHEFYFYVVCTGQEIKIDVDVYDTPEVTFESNAVSCFGELDGKILPISGTSSDYTYSIDGAPSVSQSELESFTFAAGVYSIQVNTPAGCPQIVDVEVEGPSGPLEIQVLSQQDPSCNLDNGQILLQLLGGNPDYTLTMNGAQISEFDLSQEGSEVLLENLAGGNYQFELSDQNGCPPAIITVTLTPLEVPEFYSQGDEICAFDPITGLANTGILSPITVNQAGSSPVFNWFYFNESGNEVQINSGDQVFGGTAVINSSGQLELTGVPSKEDPYLFYLEVSGDLVCSGPKIETELQVNFTPEVIFEKEDILCFGANTGRISVQSGGQTGLIFKLNTGETNDSGTFENLAAGNYTVEVSNGTSCIQIVEIQIEQPNELLISSVDFTDPTCDAINGEFIFTINGGVEPYLISINGEDLNATNFDFAENGGVYTVQNLAPGNYSISVIDANSCQVEEIDLFTLTNNTGVAINSNPIFEEICEGETAQLVPDITVPSGVQADLRWYRDASATQEIVSSSTPDSDGIVYQIDSQGVLSMENLPVGEFEYFLRISGDGICTQVTPATLTVTARPDITLNVEDISCFGANDGSVFVETGHDSSYLYTLNNGDSNSTGVFLDLIPGNYTLEVENTSGCIQFLNFEIREPEELVISAINFTNPTCDEENGEIIFEIAGGTGIYSVEINGQALNDTNFALIQTGNTYQIKGLAPDTYSVKVTDENDCVESVDDLFTLTNESGTLISSNDLFEEIMLGEVGILTPDLSVPAGVDYDLIWYFDSKATEKIISSPDPDTNGVVYLIDSNGVLSLENLSPGTYTYYYEISGDGICLTITEAVIVVKAPLSAEIITEPVTCFDGSDGSITLEDIVGGTAPVEFSLDQVNWQTSPKFENLTVGTYTVFVRDASIVSGILTSFENVEIITNATKIESNKPDIINAQCDLPNGAIRNLIISGGTGDYSIEWRKDDPISGDIQTSGTLTGIEDIFPGVYFLIITDSNGCQEVFEFLVDELPDPVYEIINPIDICLGETAIIKPVFVVPNPTQPTASTEVRWYKEPGQEGLISDGPDSEDPSIIYTIDDSDWVNPQLNIENLPAGTHDFYFYVVCTGQEIKVEVEVFEFPDAMFETSPVSCFGDSNGKIIPVSGILPEFTYSLNGGAPMNLEDLEALDLQSGIYSLDVINQAGCTQSLSIEIMGPESALTINDVIKIDPGCGADNGKIQAQITGGWDSYSVSLFKDGELINSITLSGSELIFDDLETGLYLFEVLDGKGCKVSSEEIELVDGPTQILVDNQEVCEGSEIRLIPQLDPPATDYEFLWFFDSETNQQIISSPSPDPSGIIYEISPEGVLIITGLPYSTLPYEFYVIAKGSDVCEGFVARTEVVVNQLPNATANLTQEICFGEGGLIEINATSGSGDYQFSIDGVNFQNSNVFSVQQGVYSVTIRTSQGCETILSDLEIKGPSAPINVQNLEINDATCGQDDGSISFMVLGGDPGYEIDLVLNSVIVSTVDSSDGVVSFSDLGIGDYEIIIRDALGCETIVDDVVQIQTIPTIIDVNDAAICEGESAVLIPSVPSASSDVQYSWYFDQQGNSIITPGDYGDVSYQIDSNGILTIQGLQASGQNYEYFVLATGSDVCRSTSEKAEVLVTGIPNLRVSNPSIVCDPTGTVDLTDYIEGYNPAVYDYNVVSPVGTIMRLEDISAVDLSGDYRVSSSVKGTSCWNQPQRIRVVIAETLLEADFSFLIDFGGGNIIEKEDIPLGEDVYFNDLTRGNAQKWDWDFGDGNTSTLQNPVHSYNKIGTYTVQLRVIDEIGCVSIYEMLVNVVDEFDVIVPNAFTPNGLKNQFFKPEFRGISSMEFYIFNTWGELIYQTNSLEDKGWDGTLNGKDAPNGNYVYRGRFVSRGGEVIEKSGVFILIR</sequence>
<dbReference type="InterPro" id="IPR000601">
    <property type="entry name" value="PKD_dom"/>
</dbReference>
<dbReference type="OrthoDB" id="7794186at2"/>
<dbReference type="SUPFAM" id="SSF49299">
    <property type="entry name" value="PKD domain"/>
    <property type="match status" value="1"/>
</dbReference>
<dbReference type="SMART" id="SM00089">
    <property type="entry name" value="PKD"/>
    <property type="match status" value="1"/>
</dbReference>
<dbReference type="Proteomes" id="UP000297647">
    <property type="component" value="Unassembled WGS sequence"/>
</dbReference>
<dbReference type="NCBIfam" id="TIGR04131">
    <property type="entry name" value="Bac_Flav_CTERM"/>
    <property type="match status" value="1"/>
</dbReference>
<accession>A0A4Y9QXN3</accession>
<dbReference type="InterPro" id="IPR013783">
    <property type="entry name" value="Ig-like_fold"/>
</dbReference>
<dbReference type="InterPro" id="IPR022409">
    <property type="entry name" value="PKD/Chitinase_dom"/>
</dbReference>
<protein>
    <submittedName>
        <fullName evidence="3">PKD domain-containing protein</fullName>
    </submittedName>
</protein>